<feature type="compositionally biased region" description="Basic and acidic residues" evidence="5">
    <location>
        <begin position="582"/>
        <end position="592"/>
    </location>
</feature>
<evidence type="ECO:0000313" key="7">
    <source>
        <dbReference type="EMBL" id="KAL2802521.1"/>
    </source>
</evidence>
<feature type="compositionally biased region" description="Acidic residues" evidence="5">
    <location>
        <begin position="493"/>
        <end position="516"/>
    </location>
</feature>
<reference evidence="7 8" key="1">
    <citation type="submission" date="2024-07" db="EMBL/GenBank/DDBJ databases">
        <title>Section-level genome sequencing and comparative genomics of Aspergillus sections Usti and Cavernicolus.</title>
        <authorList>
            <consortium name="Lawrence Berkeley National Laboratory"/>
            <person name="Nybo J.L."/>
            <person name="Vesth T.C."/>
            <person name="Theobald S."/>
            <person name="Frisvad J.C."/>
            <person name="Larsen T.O."/>
            <person name="Kjaerboelling I."/>
            <person name="Rothschild-Mancinelli K."/>
            <person name="Lyhne E.K."/>
            <person name="Kogle M.E."/>
            <person name="Barry K."/>
            <person name="Clum A."/>
            <person name="Na H."/>
            <person name="Ledsgaard L."/>
            <person name="Lin J."/>
            <person name="Lipzen A."/>
            <person name="Kuo A."/>
            <person name="Riley R."/>
            <person name="Mondo S."/>
            <person name="Labutti K."/>
            <person name="Haridas S."/>
            <person name="Pangalinan J."/>
            <person name="Salamov A.A."/>
            <person name="Simmons B.A."/>
            <person name="Magnuson J.K."/>
            <person name="Chen J."/>
            <person name="Drula E."/>
            <person name="Henrissat B."/>
            <person name="Wiebenga A."/>
            <person name="Lubbers R.J."/>
            <person name="Gomes A.C."/>
            <person name="Makela M.R."/>
            <person name="Stajich J."/>
            <person name="Grigoriev I.V."/>
            <person name="Mortensen U.H."/>
            <person name="De Vries R.P."/>
            <person name="Baker S.E."/>
            <person name="Andersen M.R."/>
        </authorList>
    </citation>
    <scope>NUCLEOTIDE SEQUENCE [LARGE SCALE GENOMIC DNA]</scope>
    <source>
        <strain evidence="7 8">CBS 588.65</strain>
    </source>
</reference>
<keyword evidence="1 4" id="KW-0690">Ribosome biogenesis</keyword>
<protein>
    <recommendedName>
        <fullName evidence="4">Pescadillo homolog</fullName>
    </recommendedName>
    <alternativeName>
        <fullName evidence="4">Nucleolar protein 7 homolog</fullName>
    </alternativeName>
</protein>
<dbReference type="CDD" id="cd17709">
    <property type="entry name" value="BRCT_pescadillo_like"/>
    <property type="match status" value="1"/>
</dbReference>
<proteinExistence type="inferred from homology"/>
<dbReference type="PANTHER" id="PTHR12221">
    <property type="entry name" value="PESCADILLO - RELATED"/>
    <property type="match status" value="1"/>
</dbReference>
<evidence type="ECO:0000256" key="5">
    <source>
        <dbReference type="SAM" id="MobiDB-lite"/>
    </source>
</evidence>
<keyword evidence="2 4" id="KW-0698">rRNA processing</keyword>
<evidence type="ECO:0000256" key="4">
    <source>
        <dbReference type="HAMAP-Rule" id="MF_03028"/>
    </source>
</evidence>
<keyword evidence="3 4" id="KW-0539">Nucleus</keyword>
<feature type="compositionally biased region" description="Basic and acidic residues" evidence="5">
    <location>
        <begin position="621"/>
        <end position="632"/>
    </location>
</feature>
<dbReference type="PROSITE" id="PS50172">
    <property type="entry name" value="BRCT"/>
    <property type="match status" value="1"/>
</dbReference>
<feature type="compositionally biased region" description="Acidic residues" evidence="5">
    <location>
        <begin position="526"/>
        <end position="539"/>
    </location>
</feature>
<evidence type="ECO:0000256" key="1">
    <source>
        <dbReference type="ARBA" id="ARBA00022517"/>
    </source>
</evidence>
<evidence type="ECO:0000313" key="8">
    <source>
        <dbReference type="Proteomes" id="UP001610334"/>
    </source>
</evidence>
<dbReference type="Proteomes" id="UP001610334">
    <property type="component" value="Unassembled WGS sequence"/>
</dbReference>
<feature type="compositionally biased region" description="Basic residues" evidence="5">
    <location>
        <begin position="608"/>
        <end position="620"/>
    </location>
</feature>
<comment type="subunit">
    <text evidence="4">Component of the NOP7 complex, composed of ERB1, NOP7 and YTM1. Within the NOP7 complex ERB1 appears to interact directly with NOP7 and YTM1. The NOP7 complex also associates with the 66S pre-ribosome.</text>
</comment>
<dbReference type="HAMAP" id="MF_03028">
    <property type="entry name" value="Pescadillo"/>
    <property type="match status" value="1"/>
</dbReference>
<dbReference type="InterPro" id="IPR036420">
    <property type="entry name" value="BRCT_dom_sf"/>
</dbReference>
<comment type="subcellular location">
    <subcellularLocation>
        <location evidence="4">Nucleus</location>
        <location evidence="4">Nucleolus</location>
    </subcellularLocation>
    <subcellularLocation>
        <location evidence="4">Nucleus</location>
        <location evidence="4">Nucleoplasm</location>
    </subcellularLocation>
</comment>
<sequence>MAKIKKKGTSGQAKNYITRTQAVRKLQISLPDFRRLCIFKGIYPREPRSKKKASKTSTQNTTFYYTKDIQYLLHEPLLRKFRDQKALAKKIARSLGRGEVGDAARLEKNHAPKLTLDHVIKERYPTFIDALRDLDDALSLLFLFANLPSTNHVPPKTIALCQRLCHEFQHYLITTNSLRKSFLSIKGIYYQVTIQGQDIMWLVPYRFVQRVNGDVDYRIMATFVEFYTTLLGFVNFRLYSSLGLRYPPKFDTRSDENGAELAAFTLEGRTVGDAPKAVEAGNKQSSNTNQEVSREVQAKVDKVIKNAQLDQPSEQVTETTEEATDAIDKFEPAAPEADTLPQPDLSGDQAGSLFAPFTFYISREAPKAPLEFILRAFGCKRIGWDTVLGDGAFTNNEADPRITHQIVDRPSLPESSLPAIPAASEDGAVQKVRPGTRIPGRTYVQPQWVWDCINEGKLLRPDLYAPGATLPPHLSPWVKPKKGGYDPRASLAEQEEEGEAEAAAEAEESDEEMAEATEDKPAAAESESEDGDEEEEESIDGGMDVAGTDDDDESEEDEEAEADFAGFEDADAGSESEDEEETARTQHQKELEAEAAGLPFSGGDTSAAKKKSQTKKLASKKRQEEEELERQKMMMSRKKRKLLEKMMYSNKKQAEESAKLRSKRRKLEKGGAN</sequence>
<comment type="caution">
    <text evidence="7">The sequence shown here is derived from an EMBL/GenBank/DDBJ whole genome shotgun (WGS) entry which is preliminary data.</text>
</comment>
<feature type="domain" description="BRCT" evidence="6">
    <location>
        <begin position="349"/>
        <end position="466"/>
    </location>
</feature>
<dbReference type="InterPro" id="IPR001357">
    <property type="entry name" value="BRCT_dom"/>
</dbReference>
<name>A0ABR4GU23_9EURO</name>
<dbReference type="SUPFAM" id="SSF52113">
    <property type="entry name" value="BRCT domain"/>
    <property type="match status" value="1"/>
</dbReference>
<organism evidence="7 8">
    <name type="scientific">Aspergillus granulosus</name>
    <dbReference type="NCBI Taxonomy" id="176169"/>
    <lineage>
        <taxon>Eukaryota</taxon>
        <taxon>Fungi</taxon>
        <taxon>Dikarya</taxon>
        <taxon>Ascomycota</taxon>
        <taxon>Pezizomycotina</taxon>
        <taxon>Eurotiomycetes</taxon>
        <taxon>Eurotiomycetidae</taxon>
        <taxon>Eurotiales</taxon>
        <taxon>Aspergillaceae</taxon>
        <taxon>Aspergillus</taxon>
        <taxon>Aspergillus subgen. Nidulantes</taxon>
    </lineage>
</organism>
<accession>A0ABR4GU23</accession>
<feature type="region of interest" description="Disordered" evidence="5">
    <location>
        <begin position="470"/>
        <end position="673"/>
    </location>
</feature>
<dbReference type="PANTHER" id="PTHR12221:SF6">
    <property type="entry name" value="PESCADILLO HOMOLOG"/>
    <property type="match status" value="1"/>
</dbReference>
<dbReference type="InterPro" id="IPR010613">
    <property type="entry name" value="PES"/>
</dbReference>
<dbReference type="Gene3D" id="3.40.50.10190">
    <property type="entry name" value="BRCT domain"/>
    <property type="match status" value="1"/>
</dbReference>
<evidence type="ECO:0000256" key="3">
    <source>
        <dbReference type="ARBA" id="ARBA00023242"/>
    </source>
</evidence>
<keyword evidence="8" id="KW-1185">Reference proteome</keyword>
<comment type="function">
    <text evidence="4">Component of the NOP7 complex, which is required for maturation of the 25S and 5.8S ribosomal RNAs and formation of the 60S ribosome.</text>
</comment>
<feature type="compositionally biased region" description="Acidic residues" evidence="5">
    <location>
        <begin position="547"/>
        <end position="581"/>
    </location>
</feature>
<evidence type="ECO:0000256" key="2">
    <source>
        <dbReference type="ARBA" id="ARBA00022552"/>
    </source>
</evidence>
<gene>
    <name evidence="4" type="primary">NOP7</name>
    <name evidence="7" type="ORF">BJX63DRAFT_107241</name>
</gene>
<evidence type="ECO:0000259" key="6">
    <source>
        <dbReference type="PROSITE" id="PS50172"/>
    </source>
</evidence>
<dbReference type="Pfam" id="PF06732">
    <property type="entry name" value="Pescadillo_N"/>
    <property type="match status" value="1"/>
</dbReference>
<comment type="similarity">
    <text evidence="4">Belongs to the pescadillo family.</text>
</comment>
<dbReference type="EMBL" id="JBFXLT010000177">
    <property type="protein sequence ID" value="KAL2802521.1"/>
    <property type="molecule type" value="Genomic_DNA"/>
</dbReference>